<evidence type="ECO:0000313" key="3">
    <source>
        <dbReference type="Proteomes" id="UP000479710"/>
    </source>
</evidence>
<protein>
    <submittedName>
        <fullName evidence="2">Uncharacterized protein</fullName>
    </submittedName>
</protein>
<dbReference type="AlphaFoldDB" id="A0A6G1BPN7"/>
<proteinExistence type="predicted"/>
<reference evidence="2 3" key="1">
    <citation type="submission" date="2019-11" db="EMBL/GenBank/DDBJ databases">
        <title>Whole genome sequence of Oryza granulata.</title>
        <authorList>
            <person name="Li W."/>
        </authorList>
    </citation>
    <scope>NUCLEOTIDE SEQUENCE [LARGE SCALE GENOMIC DNA]</scope>
    <source>
        <strain evidence="3">cv. Menghai</strain>
        <tissue evidence="2">Leaf</tissue>
    </source>
</reference>
<feature type="non-terminal residue" evidence="2">
    <location>
        <position position="1"/>
    </location>
</feature>
<gene>
    <name evidence="2" type="ORF">E2562_032856</name>
</gene>
<evidence type="ECO:0000313" key="2">
    <source>
        <dbReference type="EMBL" id="KAF0889802.1"/>
    </source>
</evidence>
<sequence length="89" mass="8762">VRAQGLSAMRVSSASSTPPALTAAACAVVLLVALRSDVSLAAASINDAGLSPMMPMPPPLAALVPTANPPSPATATPPAALSRKLLRPP</sequence>
<feature type="non-terminal residue" evidence="2">
    <location>
        <position position="89"/>
    </location>
</feature>
<dbReference type="Proteomes" id="UP000479710">
    <property type="component" value="Unassembled WGS sequence"/>
</dbReference>
<dbReference type="EMBL" id="SPHZ02000012">
    <property type="protein sequence ID" value="KAF0889802.1"/>
    <property type="molecule type" value="Genomic_DNA"/>
</dbReference>
<name>A0A6G1BPN7_9ORYZ</name>
<comment type="caution">
    <text evidence="2">The sequence shown here is derived from an EMBL/GenBank/DDBJ whole genome shotgun (WGS) entry which is preliminary data.</text>
</comment>
<accession>A0A6G1BPN7</accession>
<organism evidence="2 3">
    <name type="scientific">Oryza meyeriana var. granulata</name>
    <dbReference type="NCBI Taxonomy" id="110450"/>
    <lineage>
        <taxon>Eukaryota</taxon>
        <taxon>Viridiplantae</taxon>
        <taxon>Streptophyta</taxon>
        <taxon>Embryophyta</taxon>
        <taxon>Tracheophyta</taxon>
        <taxon>Spermatophyta</taxon>
        <taxon>Magnoliopsida</taxon>
        <taxon>Liliopsida</taxon>
        <taxon>Poales</taxon>
        <taxon>Poaceae</taxon>
        <taxon>BOP clade</taxon>
        <taxon>Oryzoideae</taxon>
        <taxon>Oryzeae</taxon>
        <taxon>Oryzinae</taxon>
        <taxon>Oryza</taxon>
        <taxon>Oryza meyeriana</taxon>
    </lineage>
</organism>
<keyword evidence="3" id="KW-1185">Reference proteome</keyword>
<feature type="region of interest" description="Disordered" evidence="1">
    <location>
        <begin position="56"/>
        <end position="89"/>
    </location>
</feature>
<evidence type="ECO:0000256" key="1">
    <source>
        <dbReference type="SAM" id="MobiDB-lite"/>
    </source>
</evidence>